<dbReference type="EMBL" id="DXBO01000031">
    <property type="protein sequence ID" value="HIZ47610.1"/>
    <property type="molecule type" value="Genomic_DNA"/>
</dbReference>
<comment type="caution">
    <text evidence="1">The sequence shown here is derived from an EMBL/GenBank/DDBJ whole genome shotgun (WGS) entry which is preliminary data.</text>
</comment>
<sequence length="158" mass="17720">MTGYDATTLPRAAALYGPQRIECRALQELGTLLSHAGLMQAYLAELLRGEPVNKEALGMRIGYTKIAAVDLYVALNLLAEVLGEHPIAAIYPLTDHYEACMQELERKVKKVEDARRFRDNWHNPYPADSPQYDKREVLDMVCTMAAREAAKKEGTPNE</sequence>
<dbReference type="Proteomes" id="UP000824031">
    <property type="component" value="Unassembled WGS sequence"/>
</dbReference>
<proteinExistence type="predicted"/>
<organism evidence="1 2">
    <name type="scientific">Candidatus Gemmiger excrementavium</name>
    <dbReference type="NCBI Taxonomy" id="2838608"/>
    <lineage>
        <taxon>Bacteria</taxon>
        <taxon>Bacillati</taxon>
        <taxon>Bacillota</taxon>
        <taxon>Clostridia</taxon>
        <taxon>Eubacteriales</taxon>
        <taxon>Gemmiger</taxon>
    </lineage>
</organism>
<protein>
    <submittedName>
        <fullName evidence="1">Uncharacterized protein</fullName>
    </submittedName>
</protein>
<reference evidence="1" key="2">
    <citation type="submission" date="2021-04" db="EMBL/GenBank/DDBJ databases">
        <authorList>
            <person name="Gilroy R."/>
        </authorList>
    </citation>
    <scope>NUCLEOTIDE SEQUENCE</scope>
    <source>
        <strain evidence="1">3436</strain>
    </source>
</reference>
<evidence type="ECO:0000313" key="2">
    <source>
        <dbReference type="Proteomes" id="UP000824031"/>
    </source>
</evidence>
<gene>
    <name evidence="1" type="ORF">H9810_02675</name>
</gene>
<dbReference type="AlphaFoldDB" id="A0A9D2F1U4"/>
<evidence type="ECO:0000313" key="1">
    <source>
        <dbReference type="EMBL" id="HIZ47610.1"/>
    </source>
</evidence>
<name>A0A9D2F1U4_9FIRM</name>
<reference evidence="1" key="1">
    <citation type="journal article" date="2021" name="PeerJ">
        <title>Extensive microbial diversity within the chicken gut microbiome revealed by metagenomics and culture.</title>
        <authorList>
            <person name="Gilroy R."/>
            <person name="Ravi A."/>
            <person name="Getino M."/>
            <person name="Pursley I."/>
            <person name="Horton D.L."/>
            <person name="Alikhan N.F."/>
            <person name="Baker D."/>
            <person name="Gharbi K."/>
            <person name="Hall N."/>
            <person name="Watson M."/>
            <person name="Adriaenssens E.M."/>
            <person name="Foster-Nyarko E."/>
            <person name="Jarju S."/>
            <person name="Secka A."/>
            <person name="Antonio M."/>
            <person name="Oren A."/>
            <person name="Chaudhuri R.R."/>
            <person name="La Ragione R."/>
            <person name="Hildebrand F."/>
            <person name="Pallen M.J."/>
        </authorList>
    </citation>
    <scope>NUCLEOTIDE SEQUENCE</scope>
    <source>
        <strain evidence="1">3436</strain>
    </source>
</reference>
<accession>A0A9D2F1U4</accession>